<dbReference type="EMBL" id="JAWDEY010000012">
    <property type="protein sequence ID" value="KAK6589591.1"/>
    <property type="molecule type" value="Genomic_DNA"/>
</dbReference>
<keyword evidence="2" id="KW-1185">Reference proteome</keyword>
<evidence type="ECO:0000313" key="1">
    <source>
        <dbReference type="EMBL" id="KAK6589591.1"/>
    </source>
</evidence>
<organism evidence="1 2">
    <name type="scientific">Cryptosporidium xiaoi</name>
    <dbReference type="NCBI Taxonomy" id="659607"/>
    <lineage>
        <taxon>Eukaryota</taxon>
        <taxon>Sar</taxon>
        <taxon>Alveolata</taxon>
        <taxon>Apicomplexa</taxon>
        <taxon>Conoidasida</taxon>
        <taxon>Coccidia</taxon>
        <taxon>Eucoccidiorida</taxon>
        <taxon>Eimeriorina</taxon>
        <taxon>Cryptosporidiidae</taxon>
        <taxon>Cryptosporidium</taxon>
    </lineage>
</organism>
<dbReference type="Proteomes" id="UP001311799">
    <property type="component" value="Unassembled WGS sequence"/>
</dbReference>
<gene>
    <name evidence="1" type="ORF">RS030_203100</name>
</gene>
<comment type="caution">
    <text evidence="1">The sequence shown here is derived from an EMBL/GenBank/DDBJ whole genome shotgun (WGS) entry which is preliminary data.</text>
</comment>
<dbReference type="AlphaFoldDB" id="A0AAV9Y3I1"/>
<reference evidence="1 2" key="1">
    <citation type="submission" date="2023-10" db="EMBL/GenBank/DDBJ databases">
        <title>Comparative genomics analysis reveals potential genetic determinants of host preference in Cryptosporidium xiaoi.</title>
        <authorList>
            <person name="Xiao L."/>
            <person name="Li J."/>
        </authorList>
    </citation>
    <scope>NUCLEOTIDE SEQUENCE [LARGE SCALE GENOMIC DNA]</scope>
    <source>
        <strain evidence="1 2">52996</strain>
    </source>
</reference>
<protein>
    <submittedName>
        <fullName evidence="1">Uncharacterized protein</fullName>
    </submittedName>
</protein>
<accession>A0AAV9Y3I1</accession>
<evidence type="ECO:0000313" key="2">
    <source>
        <dbReference type="Proteomes" id="UP001311799"/>
    </source>
</evidence>
<sequence length="91" mass="10290">MDKKEPIELISQIKAIFYFIGGSYIHFNDGEEEHDISVIKVNIKDCNTKEDCVTLPLIEERINNIQGVDYNLKLIISKVLPVSINGLNATI</sequence>
<name>A0AAV9Y3I1_9CRYT</name>
<proteinExistence type="predicted"/>